<dbReference type="EMBL" id="BAAAEU010000025">
    <property type="protein sequence ID" value="GAA0722740.1"/>
    <property type="molecule type" value="Genomic_DNA"/>
</dbReference>
<comment type="similarity">
    <text evidence="1">Belongs to the sigma-70 factor family. ECF subfamily.</text>
</comment>
<proteinExistence type="inferred from homology"/>
<evidence type="ECO:0000256" key="5">
    <source>
        <dbReference type="ARBA" id="ARBA00023163"/>
    </source>
</evidence>
<sequence>MLAPALARSGMVVQYEVAAQEPTVALLRRVRGGDARAREILFRRYLPLLRRWAHGRLPATARGPVDTDDLVQVTLVRALHHLEDFESAGSGSFLAYLRQILLNQVRDEIRRQQRRPPAEPLDIELIDADAPTLVEQMVGQERLAAYEWALANLPKRQQELIVMRLEFGLSYPEIAAETGGTVDAVRMMISRALVQLAEQLSNHRET</sequence>
<keyword evidence="5" id="KW-0804">Transcription</keyword>
<gene>
    <name evidence="8" type="ORF">GCM10009105_34090</name>
</gene>
<dbReference type="InterPro" id="IPR013325">
    <property type="entry name" value="RNA_pol_sigma_r2"/>
</dbReference>
<keyword evidence="3" id="KW-0731">Sigma factor</keyword>
<dbReference type="PANTHER" id="PTHR43133:SF8">
    <property type="entry name" value="RNA POLYMERASE SIGMA FACTOR HI_1459-RELATED"/>
    <property type="match status" value="1"/>
</dbReference>
<feature type="domain" description="RNA polymerase sigma factor 70 region 4 type 2" evidence="7">
    <location>
        <begin position="149"/>
        <end position="196"/>
    </location>
</feature>
<evidence type="ECO:0000259" key="7">
    <source>
        <dbReference type="Pfam" id="PF08281"/>
    </source>
</evidence>
<protein>
    <recommendedName>
        <fullName evidence="10">Sigma-70 family RNA polymerase sigma factor</fullName>
    </recommendedName>
</protein>
<dbReference type="Gene3D" id="1.10.10.10">
    <property type="entry name" value="Winged helix-like DNA-binding domain superfamily/Winged helix DNA-binding domain"/>
    <property type="match status" value="1"/>
</dbReference>
<dbReference type="InterPro" id="IPR007627">
    <property type="entry name" value="RNA_pol_sigma70_r2"/>
</dbReference>
<dbReference type="SUPFAM" id="SSF88946">
    <property type="entry name" value="Sigma2 domain of RNA polymerase sigma factors"/>
    <property type="match status" value="1"/>
</dbReference>
<dbReference type="CDD" id="cd06171">
    <property type="entry name" value="Sigma70_r4"/>
    <property type="match status" value="1"/>
</dbReference>
<evidence type="ECO:0000313" key="9">
    <source>
        <dbReference type="Proteomes" id="UP001501523"/>
    </source>
</evidence>
<dbReference type="InterPro" id="IPR039425">
    <property type="entry name" value="RNA_pol_sigma-70-like"/>
</dbReference>
<keyword evidence="9" id="KW-1185">Reference proteome</keyword>
<keyword evidence="4" id="KW-0238">DNA-binding</keyword>
<evidence type="ECO:0000256" key="2">
    <source>
        <dbReference type="ARBA" id="ARBA00023015"/>
    </source>
</evidence>
<dbReference type="PANTHER" id="PTHR43133">
    <property type="entry name" value="RNA POLYMERASE ECF-TYPE SIGMA FACTO"/>
    <property type="match status" value="1"/>
</dbReference>
<accession>A0ABN1IWF9</accession>
<evidence type="ECO:0000256" key="1">
    <source>
        <dbReference type="ARBA" id="ARBA00010641"/>
    </source>
</evidence>
<dbReference type="InterPro" id="IPR036388">
    <property type="entry name" value="WH-like_DNA-bd_sf"/>
</dbReference>
<dbReference type="Pfam" id="PF04542">
    <property type="entry name" value="Sigma70_r2"/>
    <property type="match status" value="1"/>
</dbReference>
<evidence type="ECO:0000256" key="3">
    <source>
        <dbReference type="ARBA" id="ARBA00023082"/>
    </source>
</evidence>
<feature type="domain" description="RNA polymerase sigma-70 region 2" evidence="6">
    <location>
        <begin position="41"/>
        <end position="115"/>
    </location>
</feature>
<keyword evidence="2" id="KW-0805">Transcription regulation</keyword>
<comment type="caution">
    <text evidence="8">The sequence shown here is derived from an EMBL/GenBank/DDBJ whole genome shotgun (WGS) entry which is preliminary data.</text>
</comment>
<evidence type="ECO:0000256" key="4">
    <source>
        <dbReference type="ARBA" id="ARBA00023125"/>
    </source>
</evidence>
<dbReference type="NCBIfam" id="TIGR02937">
    <property type="entry name" value="sigma70-ECF"/>
    <property type="match status" value="1"/>
</dbReference>
<evidence type="ECO:0000259" key="6">
    <source>
        <dbReference type="Pfam" id="PF04542"/>
    </source>
</evidence>
<dbReference type="Proteomes" id="UP001501523">
    <property type="component" value="Unassembled WGS sequence"/>
</dbReference>
<organism evidence="8 9">
    <name type="scientific">Dokdonella soli</name>
    <dbReference type="NCBI Taxonomy" id="529810"/>
    <lineage>
        <taxon>Bacteria</taxon>
        <taxon>Pseudomonadati</taxon>
        <taxon>Pseudomonadota</taxon>
        <taxon>Gammaproteobacteria</taxon>
        <taxon>Lysobacterales</taxon>
        <taxon>Rhodanobacteraceae</taxon>
        <taxon>Dokdonella</taxon>
    </lineage>
</organism>
<name>A0ABN1IWF9_9GAMM</name>
<dbReference type="InterPro" id="IPR014284">
    <property type="entry name" value="RNA_pol_sigma-70_dom"/>
</dbReference>
<reference evidence="8 9" key="1">
    <citation type="journal article" date="2019" name="Int. J. Syst. Evol. Microbiol.">
        <title>The Global Catalogue of Microorganisms (GCM) 10K type strain sequencing project: providing services to taxonomists for standard genome sequencing and annotation.</title>
        <authorList>
            <consortium name="The Broad Institute Genomics Platform"/>
            <consortium name="The Broad Institute Genome Sequencing Center for Infectious Disease"/>
            <person name="Wu L."/>
            <person name="Ma J."/>
        </authorList>
    </citation>
    <scope>NUCLEOTIDE SEQUENCE [LARGE SCALE GENOMIC DNA]</scope>
    <source>
        <strain evidence="8 9">JCM 15421</strain>
    </source>
</reference>
<dbReference type="InterPro" id="IPR013324">
    <property type="entry name" value="RNA_pol_sigma_r3/r4-like"/>
</dbReference>
<evidence type="ECO:0000313" key="8">
    <source>
        <dbReference type="EMBL" id="GAA0722740.1"/>
    </source>
</evidence>
<dbReference type="Pfam" id="PF08281">
    <property type="entry name" value="Sigma70_r4_2"/>
    <property type="match status" value="1"/>
</dbReference>
<dbReference type="SUPFAM" id="SSF88659">
    <property type="entry name" value="Sigma3 and sigma4 domains of RNA polymerase sigma factors"/>
    <property type="match status" value="1"/>
</dbReference>
<dbReference type="Gene3D" id="1.10.1740.10">
    <property type="match status" value="1"/>
</dbReference>
<dbReference type="InterPro" id="IPR013249">
    <property type="entry name" value="RNA_pol_sigma70_r4_t2"/>
</dbReference>
<evidence type="ECO:0008006" key="10">
    <source>
        <dbReference type="Google" id="ProtNLM"/>
    </source>
</evidence>